<keyword evidence="1" id="KW-1133">Transmembrane helix</keyword>
<dbReference type="EMBL" id="AMFJ01034414">
    <property type="protein sequence ID" value="EKD29434.1"/>
    <property type="molecule type" value="Genomic_DNA"/>
</dbReference>
<feature type="non-terminal residue" evidence="2">
    <location>
        <position position="28"/>
    </location>
</feature>
<reference evidence="2" key="1">
    <citation type="journal article" date="2012" name="Science">
        <title>Fermentation, hydrogen, and sulfur metabolism in multiple uncultivated bacterial phyla.</title>
        <authorList>
            <person name="Wrighton K.C."/>
            <person name="Thomas B.C."/>
            <person name="Sharon I."/>
            <person name="Miller C.S."/>
            <person name="Castelle C.J."/>
            <person name="VerBerkmoes N.C."/>
            <person name="Wilkins M.J."/>
            <person name="Hettich R.L."/>
            <person name="Lipton M.S."/>
            <person name="Williams K.H."/>
            <person name="Long P.E."/>
            <person name="Banfield J.F."/>
        </authorList>
    </citation>
    <scope>NUCLEOTIDE SEQUENCE [LARGE SCALE GENOMIC DNA]</scope>
</reference>
<protein>
    <submittedName>
        <fullName evidence="2">Uncharacterized protein</fullName>
    </submittedName>
</protein>
<accession>K1YVX4</accession>
<organism evidence="2">
    <name type="scientific">uncultured bacterium</name>
    <name type="common">gcode 4</name>
    <dbReference type="NCBI Taxonomy" id="1234023"/>
    <lineage>
        <taxon>Bacteria</taxon>
        <taxon>environmental samples</taxon>
    </lineage>
</organism>
<evidence type="ECO:0000256" key="1">
    <source>
        <dbReference type="SAM" id="Phobius"/>
    </source>
</evidence>
<feature type="transmembrane region" description="Helical" evidence="1">
    <location>
        <begin position="12"/>
        <end position="27"/>
    </location>
</feature>
<proteinExistence type="predicted"/>
<keyword evidence="1" id="KW-0812">Transmembrane</keyword>
<dbReference type="AlphaFoldDB" id="K1YVX4"/>
<sequence length="28" mass="2980">MFDLNSLSKNKIVFFAVIGVAVIGLLIG</sequence>
<evidence type="ECO:0000313" key="2">
    <source>
        <dbReference type="EMBL" id="EKD29434.1"/>
    </source>
</evidence>
<comment type="caution">
    <text evidence="2">The sequence shown here is derived from an EMBL/GenBank/DDBJ whole genome shotgun (WGS) entry which is preliminary data.</text>
</comment>
<name>K1YVX4_9BACT</name>
<gene>
    <name evidence="2" type="ORF">ACD_78C00414G0001</name>
</gene>
<keyword evidence="1" id="KW-0472">Membrane</keyword>